<dbReference type="Pfam" id="PF00106">
    <property type="entry name" value="adh_short"/>
    <property type="match status" value="1"/>
</dbReference>
<feature type="non-terminal residue" evidence="14">
    <location>
        <position position="1"/>
    </location>
</feature>
<proteinExistence type="inferred from homology"/>
<comment type="catalytic activity">
    <reaction evidence="12">
        <text>sphinganine + NADP(+) = 3-oxosphinganine + NADPH + H(+)</text>
        <dbReference type="Rhea" id="RHEA:22640"/>
        <dbReference type="ChEBI" id="CHEBI:15378"/>
        <dbReference type="ChEBI" id="CHEBI:57783"/>
        <dbReference type="ChEBI" id="CHEBI:57817"/>
        <dbReference type="ChEBI" id="CHEBI:58299"/>
        <dbReference type="ChEBI" id="CHEBI:58349"/>
        <dbReference type="EC" id="1.1.1.102"/>
    </reaction>
    <physiologicalReaction direction="right-to-left" evidence="12">
        <dbReference type="Rhea" id="RHEA:22642"/>
    </physiologicalReaction>
</comment>
<comment type="similarity">
    <text evidence="4 13">Belongs to the short-chain dehydrogenases/reductases (SDR) family.</text>
</comment>
<dbReference type="GO" id="GO:0005789">
    <property type="term" value="C:endoplasmic reticulum membrane"/>
    <property type="evidence" value="ECO:0007669"/>
    <property type="project" value="TreeGrafter"/>
</dbReference>
<organism evidence="14 15">
    <name type="scientific">Paramuricea clavata</name>
    <name type="common">Red gorgonian</name>
    <name type="synonym">Violescent sea-whip</name>
    <dbReference type="NCBI Taxonomy" id="317549"/>
    <lineage>
        <taxon>Eukaryota</taxon>
        <taxon>Metazoa</taxon>
        <taxon>Cnidaria</taxon>
        <taxon>Anthozoa</taxon>
        <taxon>Octocorallia</taxon>
        <taxon>Malacalcyonacea</taxon>
        <taxon>Plexauridae</taxon>
        <taxon>Paramuricea</taxon>
    </lineage>
</organism>
<evidence type="ECO:0000256" key="8">
    <source>
        <dbReference type="ARBA" id="ARBA00023002"/>
    </source>
</evidence>
<dbReference type="EMBL" id="CACRXK020010234">
    <property type="protein sequence ID" value="CAB4018952.1"/>
    <property type="molecule type" value="Genomic_DNA"/>
</dbReference>
<evidence type="ECO:0000256" key="13">
    <source>
        <dbReference type="RuleBase" id="RU000363"/>
    </source>
</evidence>
<evidence type="ECO:0000313" key="15">
    <source>
        <dbReference type="Proteomes" id="UP001152795"/>
    </source>
</evidence>
<sequence>MFYIILMLIVLAIICIPLIFWFPPCKKIDSLSKLHIVITGGSSGIGKALAMEAVKRQADVSLLARNKTKLENARKEVEEYKILENQEINTFCADVTDYNQLSNVLSEVGSVDILINCAGMAKAELFEDNLSTYKQLMDLNYFGSVNATFSLLPKMKAKRFGHIVFVSSMAGQLGIFGYAGYSASKFALRGLAETLLMEVRPYGIGVSVAFPPDTETPGFKEENKDKPEETRLVSASAGVFSPSTVAKDILDGVQGGKYLISSGMDGYLLNMLTCGASPASSRLELLMQ</sequence>
<dbReference type="FunFam" id="3.40.50.720:FF:000165">
    <property type="entry name" value="3-ketodihydrosphingosine reductase"/>
    <property type="match status" value="1"/>
</dbReference>
<dbReference type="PANTHER" id="PTHR43550">
    <property type="entry name" value="3-KETODIHYDROSPHINGOSINE REDUCTASE"/>
    <property type="match status" value="1"/>
</dbReference>
<evidence type="ECO:0000256" key="12">
    <source>
        <dbReference type="ARBA" id="ARBA00048930"/>
    </source>
</evidence>
<dbReference type="GO" id="GO:0047560">
    <property type="term" value="F:3-dehydrosphinganine reductase activity"/>
    <property type="evidence" value="ECO:0007669"/>
    <property type="project" value="UniProtKB-EC"/>
</dbReference>
<dbReference type="GO" id="GO:0030148">
    <property type="term" value="P:sphingolipid biosynthetic process"/>
    <property type="evidence" value="ECO:0007669"/>
    <property type="project" value="InterPro"/>
</dbReference>
<evidence type="ECO:0000313" key="14">
    <source>
        <dbReference type="EMBL" id="CAB4018952.1"/>
    </source>
</evidence>
<dbReference type="Gene3D" id="3.40.50.720">
    <property type="entry name" value="NAD(P)-binding Rossmann-like Domain"/>
    <property type="match status" value="1"/>
</dbReference>
<dbReference type="PANTHER" id="PTHR43550:SF3">
    <property type="entry name" value="3-KETODIHYDROSPHINGOSINE REDUCTASE"/>
    <property type="match status" value="1"/>
</dbReference>
<dbReference type="SUPFAM" id="SSF51735">
    <property type="entry name" value="NAD(P)-binding Rossmann-fold domains"/>
    <property type="match status" value="1"/>
</dbReference>
<dbReference type="Proteomes" id="UP001152795">
    <property type="component" value="Unassembled WGS sequence"/>
</dbReference>
<evidence type="ECO:0000256" key="10">
    <source>
        <dbReference type="ARBA" id="ARBA00026112"/>
    </source>
</evidence>
<keyword evidence="6" id="KW-0521">NADP</keyword>
<evidence type="ECO:0000256" key="7">
    <source>
        <dbReference type="ARBA" id="ARBA00022919"/>
    </source>
</evidence>
<accession>A0A6S7JR19</accession>
<evidence type="ECO:0000256" key="11">
    <source>
        <dbReference type="ARBA" id="ARBA00044737"/>
    </source>
</evidence>
<evidence type="ECO:0000256" key="4">
    <source>
        <dbReference type="ARBA" id="ARBA00006484"/>
    </source>
</evidence>
<dbReference type="PRINTS" id="PR00080">
    <property type="entry name" value="SDRFAMILY"/>
</dbReference>
<keyword evidence="5" id="KW-0256">Endoplasmic reticulum</keyword>
<comment type="caution">
    <text evidence="14">The sequence shown here is derived from an EMBL/GenBank/DDBJ whole genome shotgun (WGS) entry which is preliminary data.</text>
</comment>
<comment type="subcellular location">
    <subcellularLocation>
        <location evidence="1">Endoplasmic reticulum</location>
    </subcellularLocation>
</comment>
<dbReference type="InterPro" id="IPR045022">
    <property type="entry name" value="KDSR-like"/>
</dbReference>
<gene>
    <name evidence="14" type="ORF">PACLA_8A053285</name>
</gene>
<reference evidence="14" key="1">
    <citation type="submission" date="2020-04" db="EMBL/GenBank/DDBJ databases">
        <authorList>
            <person name="Alioto T."/>
            <person name="Alioto T."/>
            <person name="Gomez Garrido J."/>
        </authorList>
    </citation>
    <scope>NUCLEOTIDE SEQUENCE</scope>
    <source>
        <strain evidence="14">A484AB</strain>
    </source>
</reference>
<keyword evidence="15" id="KW-1185">Reference proteome</keyword>
<dbReference type="OrthoDB" id="37659at2759"/>
<dbReference type="AlphaFoldDB" id="A0A6S7JR19"/>
<comment type="pathway">
    <text evidence="3">Sphingolipid metabolism.</text>
</comment>
<comment type="function">
    <text evidence="11">Catalyzes the reduction of 3'-oxosphinganine (3-ketodihydrosphingosine/KDS) to sphinganine (dihydrosphingosine/DHS), the second step of de novo sphingolipid biosynthesis.</text>
</comment>
<keyword evidence="9" id="KW-0443">Lipid metabolism</keyword>
<keyword evidence="8" id="KW-0560">Oxidoreductase</keyword>
<evidence type="ECO:0000256" key="1">
    <source>
        <dbReference type="ARBA" id="ARBA00004240"/>
    </source>
</evidence>
<dbReference type="GO" id="GO:0006666">
    <property type="term" value="P:3-keto-sphinganine metabolic process"/>
    <property type="evidence" value="ECO:0007669"/>
    <property type="project" value="InterPro"/>
</dbReference>
<name>A0A6S7JR19_PARCT</name>
<comment type="pathway">
    <text evidence="2">Lipid metabolism; sphingolipid metabolism.</text>
</comment>
<evidence type="ECO:0000256" key="2">
    <source>
        <dbReference type="ARBA" id="ARBA00004760"/>
    </source>
</evidence>
<dbReference type="PRINTS" id="PR00081">
    <property type="entry name" value="GDHRDH"/>
</dbReference>
<evidence type="ECO:0000256" key="3">
    <source>
        <dbReference type="ARBA" id="ARBA00004991"/>
    </source>
</evidence>
<evidence type="ECO:0000256" key="5">
    <source>
        <dbReference type="ARBA" id="ARBA00022824"/>
    </source>
</evidence>
<dbReference type="InterPro" id="IPR002347">
    <property type="entry name" value="SDR_fam"/>
</dbReference>
<keyword evidence="7" id="KW-0746">Sphingolipid metabolism</keyword>
<evidence type="ECO:0000256" key="9">
    <source>
        <dbReference type="ARBA" id="ARBA00023098"/>
    </source>
</evidence>
<dbReference type="InterPro" id="IPR036291">
    <property type="entry name" value="NAD(P)-bd_dom_sf"/>
</dbReference>
<protein>
    <recommendedName>
        <fullName evidence="10">3-dehydrosphinganine reductase</fullName>
        <ecNumber evidence="10">1.1.1.102</ecNumber>
    </recommendedName>
</protein>
<dbReference type="EC" id="1.1.1.102" evidence="10"/>
<evidence type="ECO:0000256" key="6">
    <source>
        <dbReference type="ARBA" id="ARBA00022857"/>
    </source>
</evidence>
<dbReference type="CDD" id="cd08939">
    <property type="entry name" value="KDSR-like_SDR_c"/>
    <property type="match status" value="1"/>
</dbReference>